<feature type="non-terminal residue" evidence="1">
    <location>
        <position position="81"/>
    </location>
</feature>
<reference evidence="1" key="1">
    <citation type="journal article" date="2014" name="Front. Microbiol.">
        <title>High frequency of phylogenetically diverse reductive dehalogenase-homologous genes in deep subseafloor sedimentary metagenomes.</title>
        <authorList>
            <person name="Kawai M."/>
            <person name="Futagami T."/>
            <person name="Toyoda A."/>
            <person name="Takaki Y."/>
            <person name="Nishi S."/>
            <person name="Hori S."/>
            <person name="Arai W."/>
            <person name="Tsubouchi T."/>
            <person name="Morono Y."/>
            <person name="Uchiyama I."/>
            <person name="Ito T."/>
            <person name="Fujiyama A."/>
            <person name="Inagaki F."/>
            <person name="Takami H."/>
        </authorList>
    </citation>
    <scope>NUCLEOTIDE SEQUENCE</scope>
    <source>
        <strain evidence="1">Expedition CK06-06</strain>
    </source>
</reference>
<organism evidence="1">
    <name type="scientific">marine sediment metagenome</name>
    <dbReference type="NCBI Taxonomy" id="412755"/>
    <lineage>
        <taxon>unclassified sequences</taxon>
        <taxon>metagenomes</taxon>
        <taxon>ecological metagenomes</taxon>
    </lineage>
</organism>
<dbReference type="EMBL" id="BARU01015723">
    <property type="protein sequence ID" value="GAH54707.1"/>
    <property type="molecule type" value="Genomic_DNA"/>
</dbReference>
<dbReference type="AlphaFoldDB" id="X1GBV5"/>
<gene>
    <name evidence="1" type="ORF">S03H2_26805</name>
</gene>
<evidence type="ECO:0000313" key="1">
    <source>
        <dbReference type="EMBL" id="GAH54707.1"/>
    </source>
</evidence>
<sequence length="81" mass="9419">ESKGLSQSDRPAEIALLKNLRLHEHKLQALLEASTNHWGFEDPIYRFYHQSFKVYGLQEQTKAIVDMLSNLVPERPLNPLF</sequence>
<accession>X1GBV5</accession>
<name>X1GBV5_9ZZZZ</name>
<comment type="caution">
    <text evidence="1">The sequence shown here is derived from an EMBL/GenBank/DDBJ whole genome shotgun (WGS) entry which is preliminary data.</text>
</comment>
<proteinExistence type="predicted"/>
<protein>
    <submittedName>
        <fullName evidence="1">Uncharacterized protein</fullName>
    </submittedName>
</protein>
<feature type="non-terminal residue" evidence="1">
    <location>
        <position position="1"/>
    </location>
</feature>